<feature type="compositionally biased region" description="Low complexity" evidence="1">
    <location>
        <begin position="333"/>
        <end position="343"/>
    </location>
</feature>
<feature type="transmembrane region" description="Helical" evidence="2">
    <location>
        <begin position="223"/>
        <end position="243"/>
    </location>
</feature>
<dbReference type="Proteomes" id="UP000199699">
    <property type="component" value="Unassembled WGS sequence"/>
</dbReference>
<evidence type="ECO:0000313" key="3">
    <source>
        <dbReference type="EMBL" id="SCL19807.1"/>
    </source>
</evidence>
<feature type="compositionally biased region" description="Low complexity" evidence="1">
    <location>
        <begin position="602"/>
        <end position="618"/>
    </location>
</feature>
<evidence type="ECO:0000256" key="1">
    <source>
        <dbReference type="SAM" id="MobiDB-lite"/>
    </source>
</evidence>
<keyword evidence="4" id="KW-1185">Reference proteome</keyword>
<dbReference type="RefSeq" id="WP_091079286.1">
    <property type="nucleotide sequence ID" value="NZ_FMHT01000003.1"/>
</dbReference>
<evidence type="ECO:0000313" key="4">
    <source>
        <dbReference type="Proteomes" id="UP000199699"/>
    </source>
</evidence>
<feature type="compositionally biased region" description="Pro residues" evidence="1">
    <location>
        <begin position="455"/>
        <end position="480"/>
    </location>
</feature>
<feature type="compositionally biased region" description="Basic residues" evidence="1">
    <location>
        <begin position="630"/>
        <end position="641"/>
    </location>
</feature>
<keyword evidence="2" id="KW-1133">Transmembrane helix</keyword>
<dbReference type="EMBL" id="FMHT01000003">
    <property type="protein sequence ID" value="SCL19807.1"/>
    <property type="molecule type" value="Genomic_DNA"/>
</dbReference>
<dbReference type="AlphaFoldDB" id="A0A1C6RRJ8"/>
<feature type="transmembrane region" description="Helical" evidence="2">
    <location>
        <begin position="258"/>
        <end position="278"/>
    </location>
</feature>
<proteinExistence type="predicted"/>
<reference evidence="3 4" key="1">
    <citation type="submission" date="2016-06" db="EMBL/GenBank/DDBJ databases">
        <authorList>
            <person name="Kjaerup R.B."/>
            <person name="Dalgaard T.S."/>
            <person name="Juul-Madsen H.R."/>
        </authorList>
    </citation>
    <scope>NUCLEOTIDE SEQUENCE [LARGE SCALE GENOMIC DNA]</scope>
    <source>
        <strain evidence="3 4">DSM 43818</strain>
    </source>
</reference>
<gene>
    <name evidence="3" type="ORF">GA0070616_1828</name>
</gene>
<keyword evidence="2" id="KW-0472">Membrane</keyword>
<feature type="compositionally biased region" description="Low complexity" evidence="1">
    <location>
        <begin position="430"/>
        <end position="454"/>
    </location>
</feature>
<feature type="transmembrane region" description="Helical" evidence="2">
    <location>
        <begin position="86"/>
        <end position="108"/>
    </location>
</feature>
<protein>
    <submittedName>
        <fullName evidence="3">Uncharacterized protein</fullName>
    </submittedName>
</protein>
<feature type="compositionally biased region" description="Basic residues" evidence="1">
    <location>
        <begin position="686"/>
        <end position="697"/>
    </location>
</feature>
<feature type="transmembrane region" description="Helical" evidence="2">
    <location>
        <begin position="52"/>
        <end position="74"/>
    </location>
</feature>
<sequence>MAFRTWGRLLLTALGVSVLAGAGQLGVAFGFGIVRLTGAFTGDTVNQWPAQLVWVGWFAANAAVAGAVLTDRLARRNGQLAGTGGRLAVVGAAALGATVVAPLCMQPARNAELVFVDPVWAIGICAVLGAVAGAGAALAVLVRPPVGWNLAVLAGAVWLLALMSVGPSLGADGPLRAVRLGVLEPPGLSDDATQRLALLVPPTVALLAGAATGALARWRGHPPLVSIPAGVAGPVLVAFAYLTSGPGDAADRYQLSPYYGALIAVATGALGSAAAALLPGPATWPPGLAGGTRAGSPDPGAGTVGRSGEGTPEPAVEPTDILQPLPPGPPLPRAATTPTGGPADTVGADLVPRPDNRGTPEQVIGGPRSAPPHWDWPSTGAGPTAGRPAPTDGPAPADVVAPHDSSALDEVTASDEVTAPDEVTPPDEVTAPTGGAPDAAPPTDTTPGPAASPAAAPPPIAAPSVTPSPPPAPAGSPPDLPVDHEPAGQDVTGQPPRPRHHALLPDLNRASTWDAFGTVHRSGPARRPRTGPPAAPPTGVDAPFAADTDPVGNTPEPSAGKGGVTPQFPDPSVVARDLTAAFANPPAAAKTPPAAPAPPPAGADTADPANGPADPANTGGPGNTGGDRGRARRGLFRRPKLRAGQDRPAERDGEPLPDQDEEYVDWVAGLSRPVADNEPAQESGRRSLRSSGRHHES</sequence>
<name>A0A1C6RRJ8_9ACTN</name>
<accession>A0A1C6RRJ8</accession>
<feature type="compositionally biased region" description="Basic and acidic residues" evidence="1">
    <location>
        <begin position="643"/>
        <end position="654"/>
    </location>
</feature>
<organism evidence="3 4">
    <name type="scientific">Micromonospora nigra</name>
    <dbReference type="NCBI Taxonomy" id="145857"/>
    <lineage>
        <taxon>Bacteria</taxon>
        <taxon>Bacillati</taxon>
        <taxon>Actinomycetota</taxon>
        <taxon>Actinomycetes</taxon>
        <taxon>Micromonosporales</taxon>
        <taxon>Micromonosporaceae</taxon>
        <taxon>Micromonospora</taxon>
    </lineage>
</organism>
<feature type="transmembrane region" description="Helical" evidence="2">
    <location>
        <begin position="148"/>
        <end position="166"/>
    </location>
</feature>
<feature type="region of interest" description="Disordered" evidence="1">
    <location>
        <begin position="287"/>
        <end position="697"/>
    </location>
</feature>
<keyword evidence="2" id="KW-0812">Transmembrane</keyword>
<dbReference type="OrthoDB" id="3331620at2"/>
<evidence type="ECO:0000256" key="2">
    <source>
        <dbReference type="SAM" id="Phobius"/>
    </source>
</evidence>
<feature type="transmembrane region" description="Helical" evidence="2">
    <location>
        <begin position="120"/>
        <end position="141"/>
    </location>
</feature>
<feature type="compositionally biased region" description="Acidic residues" evidence="1">
    <location>
        <begin position="655"/>
        <end position="664"/>
    </location>
</feature>
<feature type="compositionally biased region" description="Low complexity" evidence="1">
    <location>
        <begin position="579"/>
        <end position="592"/>
    </location>
</feature>
<dbReference type="STRING" id="145857.GA0070616_1828"/>